<evidence type="ECO:0000256" key="1">
    <source>
        <dbReference type="ARBA" id="ARBA00004141"/>
    </source>
</evidence>
<dbReference type="EMBL" id="WABS01000046">
    <property type="protein sequence ID" value="MBI0556533.1"/>
    <property type="molecule type" value="Genomic_DNA"/>
</dbReference>
<accession>A0ABS0S5K2</accession>
<dbReference type="GO" id="GO:0016874">
    <property type="term" value="F:ligase activity"/>
    <property type="evidence" value="ECO:0007669"/>
    <property type="project" value="UniProtKB-KW"/>
</dbReference>
<feature type="transmembrane region" description="Helical" evidence="5">
    <location>
        <begin position="74"/>
        <end position="92"/>
    </location>
</feature>
<feature type="transmembrane region" description="Helical" evidence="5">
    <location>
        <begin position="349"/>
        <end position="380"/>
    </location>
</feature>
<feature type="transmembrane region" description="Helical" evidence="5">
    <location>
        <begin position="41"/>
        <end position="62"/>
    </location>
</feature>
<feature type="transmembrane region" description="Helical" evidence="5">
    <location>
        <begin position="12"/>
        <end position="34"/>
    </location>
</feature>
<evidence type="ECO:0000313" key="8">
    <source>
        <dbReference type="Proteomes" id="UP001194579"/>
    </source>
</evidence>
<feature type="transmembrane region" description="Helical" evidence="5">
    <location>
        <begin position="104"/>
        <end position="125"/>
    </location>
</feature>
<evidence type="ECO:0000259" key="6">
    <source>
        <dbReference type="Pfam" id="PF04932"/>
    </source>
</evidence>
<feature type="transmembrane region" description="Helical" evidence="5">
    <location>
        <begin position="187"/>
        <end position="220"/>
    </location>
</feature>
<sequence length="392" mass="44372">MIKLSSSFATKISIWLILARSPFFVFFMALFFIVNNKSFFVFIKNIIPFFLLVVLSVLYSLVQGNEFSYVFGQAKDILLAVVIFLFLVAYSLSKSGGDRFIFDVIKNGFVFIAVAKIIILLYSFYYGVSPVDVIDNISDFWGVEMMTLGVEGSSMTRIQIPIDAAGPLVIFFTLHRILNSNFPLKDVIQFFLLIFSCLLTMSRFFWAESAFFIILCFLINMKSKKHFFLLSVLLVISFVLFFLTPLGETINTILGTRFDALINSSSDSTRVLQIAEINSAIRKSPIFGHGIGYYIPHFIRSDEIKYLYENQTLSMIMSLGGVGAFVLLVMIAVNVFNNSAMRCPTHKNIMLTVLFFMLWLLSGSFNPLLFGASGGIVLFFSTRNSYIINDFK</sequence>
<keyword evidence="8" id="KW-1185">Reference proteome</keyword>
<keyword evidence="2 5" id="KW-0812">Transmembrane</keyword>
<name>A0ABS0S5K2_PECPM</name>
<evidence type="ECO:0000256" key="2">
    <source>
        <dbReference type="ARBA" id="ARBA00022692"/>
    </source>
</evidence>
<dbReference type="Pfam" id="PF04932">
    <property type="entry name" value="Wzy_C"/>
    <property type="match status" value="1"/>
</dbReference>
<evidence type="ECO:0000256" key="5">
    <source>
        <dbReference type="SAM" id="Phobius"/>
    </source>
</evidence>
<proteinExistence type="predicted"/>
<keyword evidence="4 5" id="KW-0472">Membrane</keyword>
<keyword evidence="7" id="KW-0436">Ligase</keyword>
<evidence type="ECO:0000313" key="7">
    <source>
        <dbReference type="EMBL" id="MBI0556533.1"/>
    </source>
</evidence>
<dbReference type="InterPro" id="IPR007016">
    <property type="entry name" value="O-antigen_ligase-rel_domated"/>
</dbReference>
<comment type="caution">
    <text evidence="7">The sequence shown here is derived from an EMBL/GenBank/DDBJ whole genome shotgun (WGS) entry which is preliminary data.</text>
</comment>
<feature type="transmembrane region" description="Helical" evidence="5">
    <location>
        <begin position="315"/>
        <end position="337"/>
    </location>
</feature>
<feature type="domain" description="O-antigen ligase-related" evidence="6">
    <location>
        <begin position="190"/>
        <end position="328"/>
    </location>
</feature>
<evidence type="ECO:0000256" key="3">
    <source>
        <dbReference type="ARBA" id="ARBA00022989"/>
    </source>
</evidence>
<evidence type="ECO:0000256" key="4">
    <source>
        <dbReference type="ARBA" id="ARBA00023136"/>
    </source>
</evidence>
<protein>
    <submittedName>
        <fullName evidence="7">O-antigen ligase family protein</fullName>
    </submittedName>
</protein>
<keyword evidence="3 5" id="KW-1133">Transmembrane helix</keyword>
<dbReference type="RefSeq" id="WP_198339460.1">
    <property type="nucleotide sequence ID" value="NZ_JBBBQO010000001.1"/>
</dbReference>
<organism evidence="7 8">
    <name type="scientific">Pectobacterium parmentieri</name>
    <dbReference type="NCBI Taxonomy" id="1905730"/>
    <lineage>
        <taxon>Bacteria</taxon>
        <taxon>Pseudomonadati</taxon>
        <taxon>Pseudomonadota</taxon>
        <taxon>Gammaproteobacteria</taxon>
        <taxon>Enterobacterales</taxon>
        <taxon>Pectobacteriaceae</taxon>
        <taxon>Pectobacterium</taxon>
    </lineage>
</organism>
<reference evidence="8" key="1">
    <citation type="submission" date="2023-07" db="EMBL/GenBank/DDBJ databases">
        <title>Identification of Pectobacterium versatile causing blackleg of potato from New York State with a whole genome sequencing approach.</title>
        <authorList>
            <person name="Ma X."/>
            <person name="Swingle B."/>
        </authorList>
    </citation>
    <scope>NUCLEOTIDE SEQUENCE [LARGE SCALE GENOMIC DNA]</scope>
    <source>
        <strain evidence="8">NY1588A</strain>
    </source>
</reference>
<feature type="transmembrane region" description="Helical" evidence="5">
    <location>
        <begin position="227"/>
        <end position="247"/>
    </location>
</feature>
<comment type="subcellular location">
    <subcellularLocation>
        <location evidence="1">Membrane</location>
        <topology evidence="1">Multi-pass membrane protein</topology>
    </subcellularLocation>
</comment>
<dbReference type="Proteomes" id="UP001194579">
    <property type="component" value="Unassembled WGS sequence"/>
</dbReference>
<gene>
    <name evidence="7" type="ORF">F6Q06_18865</name>
</gene>